<dbReference type="Proteomes" id="UP001642487">
    <property type="component" value="Chromosome 1"/>
</dbReference>
<sequence length="134" mass="15337">MANGTAEAGIFLIEFDAKKNFLEDVGNHVGLDLNGKPWSEFGVNLSAMVDVFVRVQSDLEEAFDNGIEDQLQDSNIAPRVQKFGFKELKKATDNFDPNNKLGKRQIWNRLQRKFEKQRCRREENLRGFSSREAG</sequence>
<dbReference type="EMBL" id="OZ021735">
    <property type="protein sequence ID" value="CAK9310684.1"/>
    <property type="molecule type" value="Genomic_DNA"/>
</dbReference>
<evidence type="ECO:0000313" key="1">
    <source>
        <dbReference type="EMBL" id="CAK9310684.1"/>
    </source>
</evidence>
<reference evidence="1 2" key="1">
    <citation type="submission" date="2024-03" db="EMBL/GenBank/DDBJ databases">
        <authorList>
            <person name="Gkanogiannis A."/>
            <person name="Becerra Lopez-Lavalle L."/>
        </authorList>
    </citation>
    <scope>NUCLEOTIDE SEQUENCE [LARGE SCALE GENOMIC DNA]</scope>
</reference>
<accession>A0ABP0XR94</accession>
<proteinExistence type="predicted"/>
<name>A0ABP0XR94_9ROSI</name>
<protein>
    <submittedName>
        <fullName evidence="1">Uncharacterized protein</fullName>
    </submittedName>
</protein>
<keyword evidence="2" id="KW-1185">Reference proteome</keyword>
<gene>
    <name evidence="1" type="ORF">CITCOLO1_LOCUS2319</name>
</gene>
<evidence type="ECO:0000313" key="2">
    <source>
        <dbReference type="Proteomes" id="UP001642487"/>
    </source>
</evidence>
<organism evidence="1 2">
    <name type="scientific">Citrullus colocynthis</name>
    <name type="common">colocynth</name>
    <dbReference type="NCBI Taxonomy" id="252529"/>
    <lineage>
        <taxon>Eukaryota</taxon>
        <taxon>Viridiplantae</taxon>
        <taxon>Streptophyta</taxon>
        <taxon>Embryophyta</taxon>
        <taxon>Tracheophyta</taxon>
        <taxon>Spermatophyta</taxon>
        <taxon>Magnoliopsida</taxon>
        <taxon>eudicotyledons</taxon>
        <taxon>Gunneridae</taxon>
        <taxon>Pentapetalae</taxon>
        <taxon>rosids</taxon>
        <taxon>fabids</taxon>
        <taxon>Cucurbitales</taxon>
        <taxon>Cucurbitaceae</taxon>
        <taxon>Benincaseae</taxon>
        <taxon>Citrullus</taxon>
    </lineage>
</organism>